<dbReference type="GO" id="GO:0005524">
    <property type="term" value="F:ATP binding"/>
    <property type="evidence" value="ECO:0007669"/>
    <property type="project" value="UniProtKB-KW"/>
</dbReference>
<evidence type="ECO:0000313" key="9">
    <source>
        <dbReference type="Proteomes" id="UP000460157"/>
    </source>
</evidence>
<dbReference type="Gene3D" id="3.40.50.300">
    <property type="entry name" value="P-loop containing nucleotide triphosphate hydrolases"/>
    <property type="match status" value="1"/>
</dbReference>
<dbReference type="Pfam" id="PF13732">
    <property type="entry name" value="DrrA1-3_C"/>
    <property type="match status" value="1"/>
</dbReference>
<name>A0A7K1UGV8_9MICC</name>
<proteinExistence type="inferred from homology"/>
<dbReference type="PROSITE" id="PS00211">
    <property type="entry name" value="ABC_TRANSPORTER_1"/>
    <property type="match status" value="1"/>
</dbReference>
<evidence type="ECO:0000313" key="8">
    <source>
        <dbReference type="EMBL" id="MVT25652.1"/>
    </source>
</evidence>
<evidence type="ECO:0000256" key="5">
    <source>
        <dbReference type="ARBA" id="ARBA00022840"/>
    </source>
</evidence>
<dbReference type="RefSeq" id="WP_157321793.1">
    <property type="nucleotide sequence ID" value="NZ_BMFX01000007.1"/>
</dbReference>
<keyword evidence="9" id="KW-1185">Reference proteome</keyword>
<dbReference type="SUPFAM" id="SSF52540">
    <property type="entry name" value="P-loop containing nucleoside triphosphate hydrolases"/>
    <property type="match status" value="1"/>
</dbReference>
<evidence type="ECO:0000256" key="1">
    <source>
        <dbReference type="ARBA" id="ARBA00004202"/>
    </source>
</evidence>
<dbReference type="Proteomes" id="UP000460157">
    <property type="component" value="Unassembled WGS sequence"/>
</dbReference>
<dbReference type="PANTHER" id="PTHR42711:SF5">
    <property type="entry name" value="ABC TRANSPORTER ATP-BINDING PROTEIN NATA"/>
    <property type="match status" value="1"/>
</dbReference>
<dbReference type="OrthoDB" id="9804819at2"/>
<dbReference type="EMBL" id="WRPM01000031">
    <property type="protein sequence ID" value="MVT25652.1"/>
    <property type="molecule type" value="Genomic_DNA"/>
</dbReference>
<evidence type="ECO:0000256" key="2">
    <source>
        <dbReference type="ARBA" id="ARBA00005417"/>
    </source>
</evidence>
<dbReference type="InterPro" id="IPR017871">
    <property type="entry name" value="ABC_transporter-like_CS"/>
</dbReference>
<dbReference type="InterPro" id="IPR003593">
    <property type="entry name" value="AAA+_ATPase"/>
</dbReference>
<dbReference type="PANTHER" id="PTHR42711">
    <property type="entry name" value="ABC TRANSPORTER ATP-BINDING PROTEIN"/>
    <property type="match status" value="1"/>
</dbReference>
<dbReference type="InterPro" id="IPR025302">
    <property type="entry name" value="DrrA1/2-like_C"/>
</dbReference>
<keyword evidence="4" id="KW-0547">Nucleotide-binding</keyword>
<evidence type="ECO:0000259" key="7">
    <source>
        <dbReference type="PROSITE" id="PS50893"/>
    </source>
</evidence>
<evidence type="ECO:0000256" key="3">
    <source>
        <dbReference type="ARBA" id="ARBA00022448"/>
    </source>
</evidence>
<keyword evidence="6" id="KW-0046">Antibiotic resistance</keyword>
<dbReference type="InterPro" id="IPR003439">
    <property type="entry name" value="ABC_transporter-like_ATP-bd"/>
</dbReference>
<keyword evidence="3" id="KW-0813">Transport</keyword>
<accession>A0A7K1UGV8</accession>
<dbReference type="GO" id="GO:0005886">
    <property type="term" value="C:plasma membrane"/>
    <property type="evidence" value="ECO:0007669"/>
    <property type="project" value="UniProtKB-SubCell"/>
</dbReference>
<dbReference type="InterPro" id="IPR027417">
    <property type="entry name" value="P-loop_NTPase"/>
</dbReference>
<dbReference type="SMART" id="SM00382">
    <property type="entry name" value="AAA"/>
    <property type="match status" value="1"/>
</dbReference>
<dbReference type="PROSITE" id="PS50893">
    <property type="entry name" value="ABC_TRANSPORTER_2"/>
    <property type="match status" value="1"/>
</dbReference>
<protein>
    <submittedName>
        <fullName evidence="8">ATP-binding cassette domain-containing protein</fullName>
    </submittedName>
</protein>
<dbReference type="GO" id="GO:0016887">
    <property type="term" value="F:ATP hydrolysis activity"/>
    <property type="evidence" value="ECO:0007669"/>
    <property type="project" value="InterPro"/>
</dbReference>
<dbReference type="InterPro" id="IPR050763">
    <property type="entry name" value="ABC_transporter_ATP-binding"/>
</dbReference>
<gene>
    <name evidence="8" type="ORF">GNZ21_04625</name>
</gene>
<dbReference type="AlphaFoldDB" id="A0A7K1UGV8"/>
<keyword evidence="5 8" id="KW-0067">ATP-binding</keyword>
<evidence type="ECO:0000256" key="6">
    <source>
        <dbReference type="ARBA" id="ARBA00023251"/>
    </source>
</evidence>
<comment type="similarity">
    <text evidence="2">Belongs to the ABC transporter superfamily.</text>
</comment>
<dbReference type="GO" id="GO:0046677">
    <property type="term" value="P:response to antibiotic"/>
    <property type="evidence" value="ECO:0007669"/>
    <property type="project" value="UniProtKB-KW"/>
</dbReference>
<reference evidence="8 9" key="1">
    <citation type="submission" date="2019-12" db="EMBL/GenBank/DDBJ databases">
        <title>Nesterenkonia muleiensis sp. nov., a novel actinobacterium isolated from sap of Populus euphratica.</title>
        <authorList>
            <person name="Wang R."/>
        </authorList>
    </citation>
    <scope>NUCLEOTIDE SEQUENCE [LARGE SCALE GENOMIC DNA]</scope>
    <source>
        <strain evidence="8 9">F10</strain>
    </source>
</reference>
<feature type="domain" description="ABC transporter" evidence="7">
    <location>
        <begin position="2"/>
        <end position="229"/>
    </location>
</feature>
<organism evidence="8 9">
    <name type="scientific">Nesterenkonia alkaliphila</name>
    <dbReference type="NCBI Taxonomy" id="1463631"/>
    <lineage>
        <taxon>Bacteria</taxon>
        <taxon>Bacillati</taxon>
        <taxon>Actinomycetota</taxon>
        <taxon>Actinomycetes</taxon>
        <taxon>Micrococcales</taxon>
        <taxon>Micrococcaceae</taxon>
        <taxon>Nesterenkonia</taxon>
    </lineage>
</organism>
<sequence length="308" mass="33425">MLELHEICRGFSGKQVLHDVSLTAARGQLTGFVGGNGAGKTTTMRIILGVLAADSGTMKLDGAQLGATARSRFGYMPSERGLYPKMKIAEQITYLARLHGFSKSEATARAEDLLGQLGLGERLKDPLEALSLGNQQRVQIAASLVHDPDVLILDEPFSGLDPFAVDLVLRVLVERAQAGAVVLFSSHQLDVVERLCDDLVIIGEGRILAAGEREHLRRRHGTLRYELASETDLGWAATQPGILVDSQEENRILFQAESEVAQQLLSQAVQRGQVTKFGPVLPTLSEIFREFTTDSTDPAAENAQEAAR</sequence>
<comment type="caution">
    <text evidence="8">The sequence shown here is derived from an EMBL/GenBank/DDBJ whole genome shotgun (WGS) entry which is preliminary data.</text>
</comment>
<comment type="subcellular location">
    <subcellularLocation>
        <location evidence="1">Cell membrane</location>
        <topology evidence="1">Peripheral membrane protein</topology>
    </subcellularLocation>
</comment>
<dbReference type="Pfam" id="PF00005">
    <property type="entry name" value="ABC_tran"/>
    <property type="match status" value="1"/>
</dbReference>
<evidence type="ECO:0000256" key="4">
    <source>
        <dbReference type="ARBA" id="ARBA00022741"/>
    </source>
</evidence>